<dbReference type="AlphaFoldDB" id="A0A645DW78"/>
<dbReference type="EC" id="1.3.1.-" evidence="2"/>
<evidence type="ECO:0000313" key="2">
    <source>
        <dbReference type="EMBL" id="MPM92863.1"/>
    </source>
</evidence>
<dbReference type="GO" id="GO:0017150">
    <property type="term" value="F:tRNA dihydrouridine synthase activity"/>
    <property type="evidence" value="ECO:0007669"/>
    <property type="project" value="TreeGrafter"/>
</dbReference>
<sequence>MKEAVTIPVIGNGDIRSPQDAAQMLTDTGCDGIMVGRGAQGNPWIFRQIVHYLETGELLPSPSMKERLAIILRHLDMVVEHKGEYIGIREMRKHAAWYTKGLPHSAELRHHFNQVETKEDFLKVINQLNH</sequence>
<dbReference type="SUPFAM" id="SSF51395">
    <property type="entry name" value="FMN-linked oxidoreductases"/>
    <property type="match status" value="1"/>
</dbReference>
<comment type="caution">
    <text evidence="2">The sequence shown here is derived from an EMBL/GenBank/DDBJ whole genome shotgun (WGS) entry which is preliminary data.</text>
</comment>
<dbReference type="PANTHER" id="PTHR45846">
    <property type="entry name" value="TRNA-DIHYDROURIDINE(47) SYNTHASE [NAD(P)(+)]-LIKE"/>
    <property type="match status" value="1"/>
</dbReference>
<dbReference type="InterPro" id="IPR035587">
    <property type="entry name" value="DUS-like_FMN-bd"/>
</dbReference>
<proteinExistence type="predicted"/>
<dbReference type="Pfam" id="PF01207">
    <property type="entry name" value="Dus"/>
    <property type="match status" value="1"/>
</dbReference>
<evidence type="ECO:0000259" key="1">
    <source>
        <dbReference type="Pfam" id="PF01207"/>
    </source>
</evidence>
<name>A0A645DW78_9ZZZZ</name>
<dbReference type="EMBL" id="VSSQ01039750">
    <property type="protein sequence ID" value="MPM92863.1"/>
    <property type="molecule type" value="Genomic_DNA"/>
</dbReference>
<accession>A0A645DW78</accession>
<dbReference type="InterPro" id="IPR024036">
    <property type="entry name" value="tRNA-dHydroUridine_Synthase_C"/>
</dbReference>
<protein>
    <submittedName>
        <fullName evidence="2">Putative tRNA-dihydrouridine synthase</fullName>
        <ecNumber evidence="2">1.3.1.-</ecNumber>
    </submittedName>
</protein>
<organism evidence="2">
    <name type="scientific">bioreactor metagenome</name>
    <dbReference type="NCBI Taxonomy" id="1076179"/>
    <lineage>
        <taxon>unclassified sequences</taxon>
        <taxon>metagenomes</taxon>
        <taxon>ecological metagenomes</taxon>
    </lineage>
</organism>
<reference evidence="2" key="1">
    <citation type="submission" date="2019-08" db="EMBL/GenBank/DDBJ databases">
        <authorList>
            <person name="Kucharzyk K."/>
            <person name="Murdoch R.W."/>
            <person name="Higgins S."/>
            <person name="Loffler F."/>
        </authorList>
    </citation>
    <scope>NUCLEOTIDE SEQUENCE</scope>
</reference>
<feature type="domain" description="DUS-like FMN-binding" evidence="1">
    <location>
        <begin position="2"/>
        <end position="125"/>
    </location>
</feature>
<dbReference type="Gene3D" id="1.10.1200.80">
    <property type="entry name" value="Putative flavin oxidoreducatase, domain 2"/>
    <property type="match status" value="1"/>
</dbReference>
<gene>
    <name evidence="2" type="primary">dus_42</name>
    <name evidence="2" type="ORF">SDC9_139999</name>
</gene>
<dbReference type="InterPro" id="IPR013785">
    <property type="entry name" value="Aldolase_TIM"/>
</dbReference>
<dbReference type="Gene3D" id="3.20.20.70">
    <property type="entry name" value="Aldolase class I"/>
    <property type="match status" value="1"/>
</dbReference>
<dbReference type="PANTHER" id="PTHR45846:SF1">
    <property type="entry name" value="TRNA-DIHYDROURIDINE(47) SYNTHASE [NAD(P)(+)]-LIKE"/>
    <property type="match status" value="1"/>
</dbReference>
<dbReference type="GO" id="GO:0003723">
    <property type="term" value="F:RNA binding"/>
    <property type="evidence" value="ECO:0007669"/>
    <property type="project" value="TreeGrafter"/>
</dbReference>
<keyword evidence="2" id="KW-0560">Oxidoreductase</keyword>